<keyword evidence="3" id="KW-0934">Plastid</keyword>
<evidence type="ECO:0000256" key="1">
    <source>
        <dbReference type="ARBA" id="ARBA00004229"/>
    </source>
</evidence>
<dbReference type="OrthoDB" id="423598at2759"/>
<comment type="caution">
    <text evidence="5">The sequence shown here is derived from an EMBL/GenBank/DDBJ whole genome shotgun (WGS) entry which is preliminary data.</text>
</comment>
<reference evidence="6" key="1">
    <citation type="journal article" date="2015" name="PLoS Genet.">
        <title>Genome Sequence and Transcriptome Analyses of Chrysochromulina tobin: Metabolic Tools for Enhanced Algal Fitness in the Prominent Order Prymnesiales (Haptophyceae).</title>
        <authorList>
            <person name="Hovde B.T."/>
            <person name="Deodato C.R."/>
            <person name="Hunsperger H.M."/>
            <person name="Ryken S.A."/>
            <person name="Yost W."/>
            <person name="Jha R.K."/>
            <person name="Patterson J."/>
            <person name="Monnat R.J. Jr."/>
            <person name="Barlow S.B."/>
            <person name="Starkenburg S.R."/>
            <person name="Cattolico R.A."/>
        </authorList>
    </citation>
    <scope>NUCLEOTIDE SEQUENCE</scope>
    <source>
        <strain evidence="6">CCMP291</strain>
    </source>
</reference>
<dbReference type="InterPro" id="IPR022796">
    <property type="entry name" value="Chloroa_b-bind"/>
</dbReference>
<organism evidence="5 6">
    <name type="scientific">Chrysochromulina tobinii</name>
    <dbReference type="NCBI Taxonomy" id="1460289"/>
    <lineage>
        <taxon>Eukaryota</taxon>
        <taxon>Haptista</taxon>
        <taxon>Haptophyta</taxon>
        <taxon>Prymnesiophyceae</taxon>
        <taxon>Prymnesiales</taxon>
        <taxon>Chrysochromulinaceae</taxon>
        <taxon>Chrysochromulina</taxon>
    </lineage>
</organism>
<feature type="transmembrane region" description="Helical" evidence="4">
    <location>
        <begin position="43"/>
        <end position="63"/>
    </location>
</feature>
<dbReference type="AlphaFoldDB" id="A0A0M0JXX4"/>
<name>A0A0M0JXX4_9EUKA</name>
<evidence type="ECO:0000256" key="4">
    <source>
        <dbReference type="SAM" id="Phobius"/>
    </source>
</evidence>
<dbReference type="GO" id="GO:0009507">
    <property type="term" value="C:chloroplast"/>
    <property type="evidence" value="ECO:0007669"/>
    <property type="project" value="UniProtKB-SubCell"/>
</dbReference>
<dbReference type="Pfam" id="PF00504">
    <property type="entry name" value="Chloroa_b-bind"/>
    <property type="match status" value="1"/>
</dbReference>
<evidence type="ECO:0000313" key="6">
    <source>
        <dbReference type="Proteomes" id="UP000037460"/>
    </source>
</evidence>
<keyword evidence="4" id="KW-0812">Transmembrane</keyword>
<protein>
    <submittedName>
        <fullName evidence="5">Protein fucoxanthin chlorophyll a c protein</fullName>
    </submittedName>
</protein>
<evidence type="ECO:0000256" key="2">
    <source>
        <dbReference type="ARBA" id="ARBA00022528"/>
    </source>
</evidence>
<dbReference type="EMBL" id="JWZX01002110">
    <property type="protein sequence ID" value="KOO30973.1"/>
    <property type="molecule type" value="Genomic_DNA"/>
</dbReference>
<accession>A0A0M0JXX4</accession>
<gene>
    <name evidence="5" type="ORF">Ctob_015027</name>
</gene>
<dbReference type="SUPFAM" id="SSF103511">
    <property type="entry name" value="Chlorophyll a-b binding protein"/>
    <property type="match status" value="1"/>
</dbReference>
<dbReference type="Gene3D" id="1.10.3460.10">
    <property type="entry name" value="Chlorophyll a/b binding protein domain"/>
    <property type="match status" value="1"/>
</dbReference>
<sequence length="118" mass="12011">MLASVGFVVPDLGLRLPGVTLSSLDAHDALIAASPNGGAMGQILLFVSLLEALVGVPAVVYMLGGGDREPGDFNFDPFGLAGPSAAEVELTNARLAMLSFGAIATQAALGHPSFPYAW</sequence>
<proteinExistence type="predicted"/>
<dbReference type="Proteomes" id="UP000037460">
    <property type="component" value="Unassembled WGS sequence"/>
</dbReference>
<keyword evidence="4" id="KW-1133">Transmembrane helix</keyword>
<keyword evidence="6" id="KW-1185">Reference proteome</keyword>
<evidence type="ECO:0000256" key="3">
    <source>
        <dbReference type="ARBA" id="ARBA00022640"/>
    </source>
</evidence>
<keyword evidence="4" id="KW-0472">Membrane</keyword>
<evidence type="ECO:0000313" key="5">
    <source>
        <dbReference type="EMBL" id="KOO30973.1"/>
    </source>
</evidence>
<comment type="subcellular location">
    <subcellularLocation>
        <location evidence="1">Plastid</location>
        <location evidence="1">Chloroplast</location>
    </subcellularLocation>
</comment>
<keyword evidence="2" id="KW-0150">Chloroplast</keyword>